<dbReference type="Proteomes" id="UP001212189">
    <property type="component" value="Chromosome"/>
</dbReference>
<sequence>MTRIQSLFSGILLSLAVFSVQAVELEISAEEAYAKTQQTEQPVLLVDVRDPVEIMFVGVADAIDVNIPFMLVDRTQWNAERNIYPISRNPEFVEQIKAELAKRGLDENTEVITMCRSGSERGEPSAKVLREAGLVNARFVVNGFQGDALSEGPQAGMRLKNGWQNSDLPWSRSLDGEKMYRLDR</sequence>
<dbReference type="InterPro" id="IPR001763">
    <property type="entry name" value="Rhodanese-like_dom"/>
</dbReference>
<dbReference type="RefSeq" id="WP_269818625.1">
    <property type="nucleotide sequence ID" value="NZ_CP114976.1"/>
</dbReference>
<dbReference type="InterPro" id="IPR036873">
    <property type="entry name" value="Rhodanese-like_dom_sf"/>
</dbReference>
<evidence type="ECO:0000313" key="3">
    <source>
        <dbReference type="EMBL" id="WBE25683.1"/>
    </source>
</evidence>
<dbReference type="SUPFAM" id="SSF52821">
    <property type="entry name" value="Rhodanese/Cell cycle control phosphatase"/>
    <property type="match status" value="1"/>
</dbReference>
<dbReference type="Pfam" id="PF00581">
    <property type="entry name" value="Rhodanese"/>
    <property type="match status" value="1"/>
</dbReference>
<dbReference type="SMART" id="SM00450">
    <property type="entry name" value="RHOD"/>
    <property type="match status" value="1"/>
</dbReference>
<feature type="chain" id="PRO_5042256861" evidence="1">
    <location>
        <begin position="23"/>
        <end position="184"/>
    </location>
</feature>
<reference evidence="3 4" key="1">
    <citation type="submission" date="2022-12" db="EMBL/GenBank/DDBJ databases">
        <title>Coexistence and Characterization of a Novel Tigecycline Resistance gene tet(X) variant and blaNDM-1 in a Pseudomonas caeni Isolate of Chicken Origin.</title>
        <authorList>
            <person name="Lu X."/>
            <person name="Zhang L."/>
            <person name="Li R."/>
            <person name="Wang Z."/>
        </authorList>
    </citation>
    <scope>NUCLEOTIDE SEQUENCE [LARGE SCALE GENOMIC DNA]</scope>
    <source>
        <strain evidence="3 4">CE14</strain>
    </source>
</reference>
<evidence type="ECO:0000256" key="1">
    <source>
        <dbReference type="SAM" id="SignalP"/>
    </source>
</evidence>
<dbReference type="PROSITE" id="PS50206">
    <property type="entry name" value="RHODANESE_3"/>
    <property type="match status" value="1"/>
</dbReference>
<evidence type="ECO:0000313" key="4">
    <source>
        <dbReference type="Proteomes" id="UP001212189"/>
    </source>
</evidence>
<keyword evidence="1" id="KW-0732">Signal</keyword>
<dbReference type="AlphaFoldDB" id="A0AAE9VQN4"/>
<evidence type="ECO:0000259" key="2">
    <source>
        <dbReference type="PROSITE" id="PS50206"/>
    </source>
</evidence>
<name>A0AAE9VQN4_9GAMM</name>
<gene>
    <name evidence="3" type="ORF">O6P33_02235</name>
</gene>
<dbReference type="KEGG" id="dce:O6P33_02235"/>
<accession>A0AAE9VQN4</accession>
<feature type="signal peptide" evidence="1">
    <location>
        <begin position="1"/>
        <end position="22"/>
    </location>
</feature>
<protein>
    <submittedName>
        <fullName evidence="3">Rhodanese-like domain-containing protein</fullName>
    </submittedName>
</protein>
<feature type="domain" description="Rhodanese" evidence="2">
    <location>
        <begin position="39"/>
        <end position="156"/>
    </location>
</feature>
<proteinExistence type="predicted"/>
<organism evidence="3 4">
    <name type="scientific">Denitrificimonas caeni</name>
    <dbReference type="NCBI Taxonomy" id="521720"/>
    <lineage>
        <taxon>Bacteria</taxon>
        <taxon>Pseudomonadati</taxon>
        <taxon>Pseudomonadota</taxon>
        <taxon>Gammaproteobacteria</taxon>
        <taxon>Pseudomonadales</taxon>
        <taxon>Pseudomonadaceae</taxon>
        <taxon>Denitrificimonas</taxon>
    </lineage>
</organism>
<dbReference type="EMBL" id="CP114976">
    <property type="protein sequence ID" value="WBE25683.1"/>
    <property type="molecule type" value="Genomic_DNA"/>
</dbReference>
<dbReference type="Gene3D" id="3.40.250.10">
    <property type="entry name" value="Rhodanese-like domain"/>
    <property type="match status" value="1"/>
</dbReference>
<keyword evidence="4" id="KW-1185">Reference proteome</keyword>